<protein>
    <submittedName>
        <fullName evidence="1">Uncharacterized protein</fullName>
    </submittedName>
</protein>
<evidence type="ECO:0000313" key="1">
    <source>
        <dbReference type="EMBL" id="KKL15524.1"/>
    </source>
</evidence>
<feature type="non-terminal residue" evidence="1">
    <location>
        <position position="1"/>
    </location>
</feature>
<organism evidence="1">
    <name type="scientific">marine sediment metagenome</name>
    <dbReference type="NCBI Taxonomy" id="412755"/>
    <lineage>
        <taxon>unclassified sequences</taxon>
        <taxon>metagenomes</taxon>
        <taxon>ecological metagenomes</taxon>
    </lineage>
</organism>
<dbReference type="AlphaFoldDB" id="A0A0F9B0T4"/>
<dbReference type="EMBL" id="LAZR01040034">
    <property type="protein sequence ID" value="KKL15524.1"/>
    <property type="molecule type" value="Genomic_DNA"/>
</dbReference>
<gene>
    <name evidence="1" type="ORF">LCGC14_2504770</name>
</gene>
<accession>A0A0F9B0T4</accession>
<sequence>SGDVGLDGDDLIEATDVPNKEQLKLGRKSLMAAVSRSA</sequence>
<proteinExistence type="predicted"/>
<comment type="caution">
    <text evidence="1">The sequence shown here is derived from an EMBL/GenBank/DDBJ whole genome shotgun (WGS) entry which is preliminary data.</text>
</comment>
<reference evidence="1" key="1">
    <citation type="journal article" date="2015" name="Nature">
        <title>Complex archaea that bridge the gap between prokaryotes and eukaryotes.</title>
        <authorList>
            <person name="Spang A."/>
            <person name="Saw J.H."/>
            <person name="Jorgensen S.L."/>
            <person name="Zaremba-Niedzwiedzka K."/>
            <person name="Martijn J."/>
            <person name="Lind A.E."/>
            <person name="van Eijk R."/>
            <person name="Schleper C."/>
            <person name="Guy L."/>
            <person name="Ettema T.J."/>
        </authorList>
    </citation>
    <scope>NUCLEOTIDE SEQUENCE</scope>
</reference>
<name>A0A0F9B0T4_9ZZZZ</name>